<accession>A0A0C1H406</accession>
<evidence type="ECO:0000313" key="1">
    <source>
        <dbReference type="EMBL" id="KIC08927.1"/>
    </source>
</evidence>
<organism evidence="1 2">
    <name type="scientific">Morococcus cerebrosus</name>
    <dbReference type="NCBI Taxonomy" id="1056807"/>
    <lineage>
        <taxon>Bacteria</taxon>
        <taxon>Pseudomonadati</taxon>
        <taxon>Pseudomonadota</taxon>
        <taxon>Betaproteobacteria</taxon>
        <taxon>Neisseriales</taxon>
        <taxon>Neisseriaceae</taxon>
        <taxon>Morococcus</taxon>
    </lineage>
</organism>
<sequence>MHFDFYKLIRSSEKDFQAILIRISYHCYLKLFKYAKTR</sequence>
<gene>
    <name evidence="1" type="ORF">MCC93_10540</name>
</gene>
<protein>
    <submittedName>
        <fullName evidence="1">Uncharacterized protein</fullName>
    </submittedName>
</protein>
<comment type="caution">
    <text evidence="1">The sequence shown here is derived from an EMBL/GenBank/DDBJ whole genome shotgun (WGS) entry which is preliminary data.</text>
</comment>
<dbReference type="Proteomes" id="UP000031390">
    <property type="component" value="Unassembled WGS sequence"/>
</dbReference>
<name>A0A0C1H406_9NEIS</name>
<reference evidence="1 2" key="1">
    <citation type="submission" date="2014-12" db="EMBL/GenBank/DDBJ databases">
        <title>Genome sequence of Morococcus cerebrosus.</title>
        <authorList>
            <person name="Shin S.-K."/>
            <person name="Yi H."/>
        </authorList>
    </citation>
    <scope>NUCLEOTIDE SEQUENCE [LARGE SCALE GENOMIC DNA]</scope>
    <source>
        <strain evidence="1 2">CIP 81.93</strain>
    </source>
</reference>
<dbReference type="AlphaFoldDB" id="A0A0C1H406"/>
<dbReference type="EMBL" id="JUFZ01000040">
    <property type="protein sequence ID" value="KIC08927.1"/>
    <property type="molecule type" value="Genomic_DNA"/>
</dbReference>
<proteinExistence type="predicted"/>
<evidence type="ECO:0000313" key="2">
    <source>
        <dbReference type="Proteomes" id="UP000031390"/>
    </source>
</evidence>